<feature type="compositionally biased region" description="Low complexity" evidence="1">
    <location>
        <begin position="28"/>
        <end position="40"/>
    </location>
</feature>
<protein>
    <submittedName>
        <fullName evidence="2">Uncharacterized protein</fullName>
    </submittedName>
</protein>
<feature type="region of interest" description="Disordered" evidence="1">
    <location>
        <begin position="95"/>
        <end position="122"/>
    </location>
</feature>
<reference evidence="2 3" key="1">
    <citation type="submission" date="2017-03" db="EMBL/GenBank/DDBJ databases">
        <title>Genomes of endolithic fungi from Antarctica.</title>
        <authorList>
            <person name="Coleine C."/>
            <person name="Masonjones S."/>
            <person name="Stajich J.E."/>
        </authorList>
    </citation>
    <scope>NUCLEOTIDE SEQUENCE [LARGE SCALE GENOMIC DNA]</scope>
    <source>
        <strain evidence="2 3">CCFEE 5184</strain>
    </source>
</reference>
<dbReference type="EMBL" id="NAJQ01000759">
    <property type="protein sequence ID" value="TKA65194.1"/>
    <property type="molecule type" value="Genomic_DNA"/>
</dbReference>
<sequence length="176" mass="19168">MADNDGDSHMDSPPELFDLEDVQTPADQLIPDPSILSPPDSQHRSAIEMPTSAPGVVGANSNGKRPLNTISNGGDEDPNAVIDLTAAAPTIQLGNGKARAAGGQDFAPKTHQPSGYTWDKHEDEPRYAWMSKKAQDERQRAREGLVHKDSVVGNRYGDPFEMVEREQAIINSLKQR</sequence>
<keyword evidence="3" id="KW-1185">Reference proteome</keyword>
<comment type="caution">
    <text evidence="2">The sequence shown here is derived from an EMBL/GenBank/DDBJ whole genome shotgun (WGS) entry which is preliminary data.</text>
</comment>
<proteinExistence type="predicted"/>
<gene>
    <name evidence="2" type="ORF">B0A55_09853</name>
</gene>
<organism evidence="2 3">
    <name type="scientific">Friedmanniomyces simplex</name>
    <dbReference type="NCBI Taxonomy" id="329884"/>
    <lineage>
        <taxon>Eukaryota</taxon>
        <taxon>Fungi</taxon>
        <taxon>Dikarya</taxon>
        <taxon>Ascomycota</taxon>
        <taxon>Pezizomycotina</taxon>
        <taxon>Dothideomycetes</taxon>
        <taxon>Dothideomycetidae</taxon>
        <taxon>Mycosphaerellales</taxon>
        <taxon>Teratosphaeriaceae</taxon>
        <taxon>Friedmanniomyces</taxon>
    </lineage>
</organism>
<dbReference type="OrthoDB" id="5377039at2759"/>
<feature type="compositionally biased region" description="Polar residues" evidence="1">
    <location>
        <begin position="59"/>
        <end position="72"/>
    </location>
</feature>
<dbReference type="AlphaFoldDB" id="A0A4U0WPD0"/>
<accession>A0A4U0WPD0</accession>
<dbReference type="Proteomes" id="UP000309340">
    <property type="component" value="Unassembled WGS sequence"/>
</dbReference>
<evidence type="ECO:0000313" key="2">
    <source>
        <dbReference type="EMBL" id="TKA65194.1"/>
    </source>
</evidence>
<feature type="region of interest" description="Disordered" evidence="1">
    <location>
        <begin position="1"/>
        <end position="76"/>
    </location>
</feature>
<evidence type="ECO:0000256" key="1">
    <source>
        <dbReference type="SAM" id="MobiDB-lite"/>
    </source>
</evidence>
<feature type="compositionally biased region" description="Basic and acidic residues" evidence="1">
    <location>
        <begin position="1"/>
        <end position="12"/>
    </location>
</feature>
<evidence type="ECO:0000313" key="3">
    <source>
        <dbReference type="Proteomes" id="UP000309340"/>
    </source>
</evidence>
<name>A0A4U0WPD0_9PEZI</name>